<dbReference type="InterPro" id="IPR006186">
    <property type="entry name" value="Ser/Thr-sp_prot-phosphatase"/>
</dbReference>
<keyword evidence="4" id="KW-0464">Manganese</keyword>
<dbReference type="Gene3D" id="3.60.21.10">
    <property type="match status" value="1"/>
</dbReference>
<dbReference type="AlphaFoldDB" id="X6NNQ2"/>
<dbReference type="GO" id="GO:0005634">
    <property type="term" value="C:nucleus"/>
    <property type="evidence" value="ECO:0007669"/>
    <property type="project" value="TreeGrafter"/>
</dbReference>
<dbReference type="PANTHER" id="PTHR11668:SF511">
    <property type="entry name" value="SERINE_THREONINE-PROTEIN PHOSPHATASE PP1 ISOZYME 2-RELATED"/>
    <property type="match status" value="1"/>
</dbReference>
<dbReference type="EMBL" id="ASPP01007130">
    <property type="protein sequence ID" value="ETO27641.1"/>
    <property type="molecule type" value="Genomic_DNA"/>
</dbReference>
<feature type="compositionally biased region" description="Low complexity" evidence="5">
    <location>
        <begin position="19"/>
        <end position="31"/>
    </location>
</feature>
<evidence type="ECO:0000256" key="1">
    <source>
        <dbReference type="ARBA" id="ARBA00013081"/>
    </source>
</evidence>
<dbReference type="PRINTS" id="PR00114">
    <property type="entry name" value="STPHPHTASE"/>
</dbReference>
<evidence type="ECO:0000313" key="7">
    <source>
        <dbReference type="EMBL" id="ETO27641.1"/>
    </source>
</evidence>
<keyword evidence="8" id="KW-1185">Reference proteome</keyword>
<reference evidence="7 8" key="1">
    <citation type="journal article" date="2013" name="Curr. Biol.">
        <title>The Genome of the Foraminiferan Reticulomyxa filosa.</title>
        <authorList>
            <person name="Glockner G."/>
            <person name="Hulsmann N."/>
            <person name="Schleicher M."/>
            <person name="Noegel A.A."/>
            <person name="Eichinger L."/>
            <person name="Gallinger C."/>
            <person name="Pawlowski J."/>
            <person name="Sierra R."/>
            <person name="Euteneuer U."/>
            <person name="Pillet L."/>
            <person name="Moustafa A."/>
            <person name="Platzer M."/>
            <person name="Groth M."/>
            <person name="Szafranski K."/>
            <person name="Schliwa M."/>
        </authorList>
    </citation>
    <scope>NUCLEOTIDE SEQUENCE [LARGE SCALE GENOMIC DNA]</scope>
</reference>
<sequence length="167" mass="17687">MSSFFKKKNKKESADTEENSVSLSNNNEGSSQVDTISGSGNDTSENKDETDTPSNATAVDTTKDTTASASTNGATQKAGGGADCDEMIKRLTEGKSNKSGKDAETIDESEIEKLCIQAREIFLQQPMLLGVEAPVKIVGDVHGQFSDLLRLFELGSAPPAASYIFLG</sequence>
<feature type="domain" description="Serine-threonine protein phosphatase N-terminal" evidence="6">
    <location>
        <begin position="85"/>
        <end position="131"/>
    </location>
</feature>
<evidence type="ECO:0000256" key="4">
    <source>
        <dbReference type="ARBA" id="ARBA00023211"/>
    </source>
</evidence>
<protein>
    <recommendedName>
        <fullName evidence="1">protein-serine/threonine phosphatase</fullName>
        <ecNumber evidence="1">3.1.3.16</ecNumber>
    </recommendedName>
</protein>
<feature type="compositionally biased region" description="Low complexity" evidence="5">
    <location>
        <begin position="56"/>
        <end position="71"/>
    </location>
</feature>
<dbReference type="InterPro" id="IPR050341">
    <property type="entry name" value="PP1_catalytic_subunit"/>
</dbReference>
<evidence type="ECO:0000313" key="8">
    <source>
        <dbReference type="Proteomes" id="UP000023152"/>
    </source>
</evidence>
<gene>
    <name evidence="7" type="ORF">RFI_09492</name>
</gene>
<evidence type="ECO:0000259" key="6">
    <source>
        <dbReference type="Pfam" id="PF16891"/>
    </source>
</evidence>
<dbReference type="PANTHER" id="PTHR11668">
    <property type="entry name" value="SERINE/THREONINE PROTEIN PHOSPHATASE"/>
    <property type="match status" value="1"/>
</dbReference>
<comment type="caution">
    <text evidence="7">The sequence shown here is derived from an EMBL/GenBank/DDBJ whole genome shotgun (WGS) entry which is preliminary data.</text>
</comment>
<proteinExistence type="predicted"/>
<keyword evidence="2" id="KW-0479">Metal-binding</keyword>
<feature type="compositionally biased region" description="Basic residues" evidence="5">
    <location>
        <begin position="1"/>
        <end position="10"/>
    </location>
</feature>
<organism evidence="7 8">
    <name type="scientific">Reticulomyxa filosa</name>
    <dbReference type="NCBI Taxonomy" id="46433"/>
    <lineage>
        <taxon>Eukaryota</taxon>
        <taxon>Sar</taxon>
        <taxon>Rhizaria</taxon>
        <taxon>Retaria</taxon>
        <taxon>Foraminifera</taxon>
        <taxon>Monothalamids</taxon>
        <taxon>Reticulomyxidae</taxon>
        <taxon>Reticulomyxa</taxon>
    </lineage>
</organism>
<dbReference type="GO" id="GO:0046872">
    <property type="term" value="F:metal ion binding"/>
    <property type="evidence" value="ECO:0007669"/>
    <property type="project" value="UniProtKB-KW"/>
</dbReference>
<evidence type="ECO:0000256" key="2">
    <source>
        <dbReference type="ARBA" id="ARBA00022723"/>
    </source>
</evidence>
<evidence type="ECO:0000256" key="5">
    <source>
        <dbReference type="SAM" id="MobiDB-lite"/>
    </source>
</evidence>
<dbReference type="OrthoDB" id="1693348at2759"/>
<dbReference type="GO" id="GO:0004722">
    <property type="term" value="F:protein serine/threonine phosphatase activity"/>
    <property type="evidence" value="ECO:0007669"/>
    <property type="project" value="UniProtKB-EC"/>
</dbReference>
<feature type="compositionally biased region" description="Polar residues" evidence="5">
    <location>
        <begin position="32"/>
        <end position="43"/>
    </location>
</feature>
<feature type="region of interest" description="Disordered" evidence="5">
    <location>
        <begin position="1"/>
        <end position="83"/>
    </location>
</feature>
<dbReference type="SUPFAM" id="SSF56300">
    <property type="entry name" value="Metallo-dependent phosphatases"/>
    <property type="match status" value="1"/>
</dbReference>
<name>X6NNQ2_RETFI</name>
<accession>X6NNQ2</accession>
<dbReference type="Proteomes" id="UP000023152">
    <property type="component" value="Unassembled WGS sequence"/>
</dbReference>
<dbReference type="InterPro" id="IPR029052">
    <property type="entry name" value="Metallo-depent_PP-like"/>
</dbReference>
<dbReference type="InterPro" id="IPR031675">
    <property type="entry name" value="STPPase_N"/>
</dbReference>
<dbReference type="Pfam" id="PF16891">
    <property type="entry name" value="STPPase_N"/>
    <property type="match status" value="1"/>
</dbReference>
<dbReference type="EC" id="3.1.3.16" evidence="1"/>
<keyword evidence="3" id="KW-0378">Hydrolase</keyword>
<dbReference type="GO" id="GO:0005737">
    <property type="term" value="C:cytoplasm"/>
    <property type="evidence" value="ECO:0007669"/>
    <property type="project" value="TreeGrafter"/>
</dbReference>
<evidence type="ECO:0000256" key="3">
    <source>
        <dbReference type="ARBA" id="ARBA00022801"/>
    </source>
</evidence>